<dbReference type="InterPro" id="IPR043132">
    <property type="entry name" value="BCAT-like_C"/>
</dbReference>
<keyword evidence="2" id="KW-1185">Reference proteome</keyword>
<dbReference type="OrthoDB" id="5288718at2759"/>
<proteinExistence type="predicted"/>
<accession>A0A4U0XEE8</accession>
<dbReference type="Pfam" id="PF01063">
    <property type="entry name" value="Aminotran_4"/>
    <property type="match status" value="1"/>
</dbReference>
<comment type="caution">
    <text evidence="1">The sequence shown here is derived from an EMBL/GenBank/DDBJ whole genome shotgun (WGS) entry which is preliminary data.</text>
</comment>
<gene>
    <name evidence="1" type="ORF">B0A49_04455</name>
</gene>
<evidence type="ECO:0000313" key="2">
    <source>
        <dbReference type="Proteomes" id="UP000308768"/>
    </source>
</evidence>
<dbReference type="AlphaFoldDB" id="A0A4U0XEE8"/>
<protein>
    <submittedName>
        <fullName evidence="1">Uncharacterized protein</fullName>
    </submittedName>
</protein>
<dbReference type="GO" id="GO:0003824">
    <property type="term" value="F:catalytic activity"/>
    <property type="evidence" value="ECO:0007669"/>
    <property type="project" value="InterPro"/>
</dbReference>
<dbReference type="InterPro" id="IPR036038">
    <property type="entry name" value="Aminotransferase-like"/>
</dbReference>
<dbReference type="EMBL" id="NAJN01000415">
    <property type="protein sequence ID" value="TKA73663.1"/>
    <property type="molecule type" value="Genomic_DNA"/>
</dbReference>
<organism evidence="1 2">
    <name type="scientific">Cryomyces minteri</name>
    <dbReference type="NCBI Taxonomy" id="331657"/>
    <lineage>
        <taxon>Eukaryota</taxon>
        <taxon>Fungi</taxon>
        <taxon>Dikarya</taxon>
        <taxon>Ascomycota</taxon>
        <taxon>Pezizomycotina</taxon>
        <taxon>Dothideomycetes</taxon>
        <taxon>Dothideomycetes incertae sedis</taxon>
        <taxon>Cryomyces</taxon>
    </lineage>
</organism>
<dbReference type="STRING" id="331657.A0A4U0XEE8"/>
<reference evidence="1 2" key="1">
    <citation type="submission" date="2017-03" db="EMBL/GenBank/DDBJ databases">
        <title>Genomes of endolithic fungi from Antarctica.</title>
        <authorList>
            <person name="Coleine C."/>
            <person name="Masonjones S."/>
            <person name="Stajich J.E."/>
        </authorList>
    </citation>
    <scope>NUCLEOTIDE SEQUENCE [LARGE SCALE GENOMIC DNA]</scope>
    <source>
        <strain evidence="1 2">CCFEE 5187</strain>
    </source>
</reference>
<name>A0A4U0XEE8_9PEZI</name>
<evidence type="ECO:0000313" key="1">
    <source>
        <dbReference type="EMBL" id="TKA73663.1"/>
    </source>
</evidence>
<dbReference type="Gene3D" id="3.20.10.10">
    <property type="entry name" value="D-amino Acid Aminotransferase, subunit A, domain 2"/>
    <property type="match status" value="1"/>
</dbReference>
<dbReference type="SUPFAM" id="SSF56752">
    <property type="entry name" value="D-aminoacid aminotransferase-like PLP-dependent enzymes"/>
    <property type="match status" value="1"/>
</dbReference>
<dbReference type="InterPro" id="IPR001544">
    <property type="entry name" value="Aminotrans_IV"/>
</dbReference>
<sequence length="208" mass="23155">MTNALSMIEDMQNGGGPQRPLKIRILCTPAGVHKIDVSATSPVSLETLYPSLNFMEAPERLGRSASVAWKVRLDTKPTAPSDCTRFKTTSRHMYDEAWKRAGIASFAVQEEVLLYNHNNEIMEGSLTTVYFYRDGHWCTPPESSGGLPGTTRRWALDNSDLRIQQRLTLVSDVADGEVVWLSNGVRGFFPGQIKLGKRSPLEPKTDET</sequence>
<dbReference type="Proteomes" id="UP000308768">
    <property type="component" value="Unassembled WGS sequence"/>
</dbReference>